<comment type="caution">
    <text evidence="3">The sequence shown here is derived from an EMBL/GenBank/DDBJ whole genome shotgun (WGS) entry which is preliminary data.</text>
</comment>
<reference evidence="3 4" key="1">
    <citation type="submission" date="2023-10" db="EMBL/GenBank/DDBJ databases">
        <title>179-bfca-hs.</title>
        <authorList>
            <person name="Miliotis G."/>
            <person name="Sengupta P."/>
            <person name="Hameed A."/>
            <person name="Chuvochina M."/>
            <person name="Mcdonagh F."/>
            <person name="Simpson A.C."/>
            <person name="Singh N.K."/>
            <person name="Rekha P.D."/>
            <person name="Raman K."/>
            <person name="Hugenholtz P."/>
            <person name="Venkateswaran K."/>
        </authorList>
    </citation>
    <scope>NUCLEOTIDE SEQUENCE [LARGE SCALE GENOMIC DNA]</scope>
    <source>
        <strain evidence="3 4">179-BFC-A-HS</strain>
    </source>
</reference>
<feature type="transmembrane region" description="Helical" evidence="1">
    <location>
        <begin position="14"/>
        <end position="37"/>
    </location>
</feature>
<dbReference type="Proteomes" id="UP001228376">
    <property type="component" value="Unassembled WGS sequence"/>
</dbReference>
<dbReference type="EMBL" id="JAROCA020000001">
    <property type="protein sequence ID" value="MDY0405723.1"/>
    <property type="molecule type" value="Genomic_DNA"/>
</dbReference>
<evidence type="ECO:0000313" key="3">
    <source>
        <dbReference type="EMBL" id="MDY0405723.1"/>
    </source>
</evidence>
<keyword evidence="4" id="KW-1185">Reference proteome</keyword>
<dbReference type="InterPro" id="IPR041401">
    <property type="entry name" value="TseB-like_dom"/>
</dbReference>
<name>A0ABU5CHC5_9BACI</name>
<dbReference type="Gene3D" id="3.10.450.40">
    <property type="match status" value="1"/>
</dbReference>
<keyword evidence="1" id="KW-1133">Transmembrane helix</keyword>
<dbReference type="Pfam" id="PF17881">
    <property type="entry name" value="TseB"/>
    <property type="match status" value="1"/>
</dbReference>
<dbReference type="InterPro" id="IPR046350">
    <property type="entry name" value="Cystatin_sf"/>
</dbReference>
<keyword evidence="1" id="KW-0472">Membrane</keyword>
<keyword evidence="1" id="KW-0812">Transmembrane</keyword>
<proteinExistence type="predicted"/>
<evidence type="ECO:0000256" key="1">
    <source>
        <dbReference type="SAM" id="Phobius"/>
    </source>
</evidence>
<dbReference type="RefSeq" id="WP_320384575.1">
    <property type="nucleotide sequence ID" value="NZ_JAROCA020000001.1"/>
</dbReference>
<evidence type="ECO:0000313" key="4">
    <source>
        <dbReference type="Proteomes" id="UP001228376"/>
    </source>
</evidence>
<accession>A0ABU5CHC5</accession>
<evidence type="ECO:0000259" key="2">
    <source>
        <dbReference type="Pfam" id="PF17881"/>
    </source>
</evidence>
<sequence>MDYYQQEKRTWPSWLIWSLAVICILFVIAIVYGIILYKDIQQSKTAGMDATKKLVLHDTNVVHIDNIFLFHGDTRYHVVEGKTKDGKEAYVFVPKNKKNNKLTVVSETNIIAKDNMLQQWQNSCNQCQLINKNHPCIA</sequence>
<protein>
    <submittedName>
        <fullName evidence="3">DUF5590 domain-containing protein</fullName>
    </submittedName>
</protein>
<organism evidence="3 4">
    <name type="scientific">Tigheibacillus jepli</name>
    <dbReference type="NCBI Taxonomy" id="3035914"/>
    <lineage>
        <taxon>Bacteria</taxon>
        <taxon>Bacillati</taxon>
        <taxon>Bacillota</taxon>
        <taxon>Bacilli</taxon>
        <taxon>Bacillales</taxon>
        <taxon>Bacillaceae</taxon>
        <taxon>Tigheibacillus</taxon>
    </lineage>
</organism>
<dbReference type="SUPFAM" id="SSF54403">
    <property type="entry name" value="Cystatin/monellin"/>
    <property type="match status" value="1"/>
</dbReference>
<gene>
    <name evidence="3" type="ORF">P5G51_010255</name>
</gene>
<feature type="domain" description="Cell wall elongation regulator TseB-like" evidence="2">
    <location>
        <begin position="51"/>
        <end position="94"/>
    </location>
</feature>